<dbReference type="PANTHER" id="PTHR43037:SF1">
    <property type="entry name" value="BLL1128 PROTEIN"/>
    <property type="match status" value="1"/>
</dbReference>
<dbReference type="AlphaFoldDB" id="A0A929RZT0"/>
<dbReference type="Gene3D" id="3.40.50.1820">
    <property type="entry name" value="alpha/beta hydrolase"/>
    <property type="match status" value="1"/>
</dbReference>
<keyword evidence="1" id="KW-0732">Signal</keyword>
<evidence type="ECO:0000313" key="2">
    <source>
        <dbReference type="EMBL" id="MBF0971054.1"/>
    </source>
</evidence>
<dbReference type="EMBL" id="JABZGR010000036">
    <property type="protein sequence ID" value="MBF0971054.1"/>
    <property type="molecule type" value="Genomic_DNA"/>
</dbReference>
<organism evidence="2 3">
    <name type="scientific">Alloprevotella tannerae</name>
    <dbReference type="NCBI Taxonomy" id="76122"/>
    <lineage>
        <taxon>Bacteria</taxon>
        <taxon>Pseudomonadati</taxon>
        <taxon>Bacteroidota</taxon>
        <taxon>Bacteroidia</taxon>
        <taxon>Bacteroidales</taxon>
        <taxon>Prevotellaceae</taxon>
        <taxon>Alloprevotella</taxon>
    </lineage>
</organism>
<dbReference type="PANTHER" id="PTHR43037">
    <property type="entry name" value="UNNAMED PRODUCT-RELATED"/>
    <property type="match status" value="1"/>
</dbReference>
<protein>
    <recommendedName>
        <fullName evidence="4">Alpha/beta hydrolase</fullName>
    </recommendedName>
</protein>
<evidence type="ECO:0008006" key="4">
    <source>
        <dbReference type="Google" id="ProtNLM"/>
    </source>
</evidence>
<proteinExistence type="predicted"/>
<name>A0A929RZT0_9BACT</name>
<accession>A0A929RZT0</accession>
<dbReference type="InterPro" id="IPR050955">
    <property type="entry name" value="Plant_Biomass_Hydrol_Est"/>
</dbReference>
<evidence type="ECO:0000313" key="3">
    <source>
        <dbReference type="Proteomes" id="UP000704068"/>
    </source>
</evidence>
<gene>
    <name evidence="2" type="ORF">HXK21_08460</name>
</gene>
<sequence>MHKLIRVFFFLTLFAALPGWLKAQQTELRNAFMLSIRGEHAVFPDQILKLKNIEGKRKQVWEAWRAANHLIQEDKLPTIDTLNAQHVNAWVLPDSLEPAARLNYYFGRKGDAEQYPLFLYLHGSGPRDQEFQTGLLLAKRFADAPSVYFIPQIPQEGKWYRWWQRSKQWAFEKLLRQWLLSASADPNRLYVFGISEGGYGSQRLASFYADYWAAAGPMAGGEPLKNAPIENLRNTPFSLLTGALDKGFYRNKLTAYTKAALEQTKFEYRVELLPGYGHHIDYSLTTPWLAQYKRNPTPLHISWEDFEMDGRYRRGFSNLVVLERPDTQGRTYYDEVISNNTIDLSVHNVTYTTIEKDTIWGIDLKFQKHFTPATSGKIRIYLSENQIDLKRPVHILVNGQEKFNGRLRPSLKAMAESLSVFYDPERIFSVYVDITI</sequence>
<reference evidence="2" key="1">
    <citation type="submission" date="2020-04" db="EMBL/GenBank/DDBJ databases">
        <title>Deep metagenomics examines the oral microbiome during advanced dental caries in children, revealing novel taxa and co-occurrences with host molecules.</title>
        <authorList>
            <person name="Baker J.L."/>
            <person name="Morton J.T."/>
            <person name="Dinis M."/>
            <person name="Alvarez R."/>
            <person name="Tran N.C."/>
            <person name="Knight R."/>
            <person name="Edlund A."/>
        </authorList>
    </citation>
    <scope>NUCLEOTIDE SEQUENCE</scope>
    <source>
        <strain evidence="2">JCVI_34_bin.1</strain>
    </source>
</reference>
<dbReference type="SUPFAM" id="SSF53474">
    <property type="entry name" value="alpha/beta-Hydrolases"/>
    <property type="match status" value="1"/>
</dbReference>
<dbReference type="InterPro" id="IPR029058">
    <property type="entry name" value="AB_hydrolase_fold"/>
</dbReference>
<dbReference type="Proteomes" id="UP000704068">
    <property type="component" value="Unassembled WGS sequence"/>
</dbReference>
<evidence type="ECO:0000256" key="1">
    <source>
        <dbReference type="ARBA" id="ARBA00022729"/>
    </source>
</evidence>
<comment type="caution">
    <text evidence="2">The sequence shown here is derived from an EMBL/GenBank/DDBJ whole genome shotgun (WGS) entry which is preliminary data.</text>
</comment>